<dbReference type="GO" id="GO:0004777">
    <property type="term" value="F:succinate-semialdehyde dehydrogenase (NAD+) activity"/>
    <property type="evidence" value="ECO:0007669"/>
    <property type="project" value="TreeGrafter"/>
</dbReference>
<keyword evidence="2 4" id="KW-0560">Oxidoreductase</keyword>
<dbReference type="SUPFAM" id="SSF53720">
    <property type="entry name" value="ALDH-like"/>
    <property type="match status" value="1"/>
</dbReference>
<proteinExistence type="inferred from homology"/>
<evidence type="ECO:0000256" key="2">
    <source>
        <dbReference type="ARBA" id="ARBA00023002"/>
    </source>
</evidence>
<dbReference type="InterPro" id="IPR015590">
    <property type="entry name" value="Aldehyde_DH_dom"/>
</dbReference>
<dbReference type="InterPro" id="IPR016162">
    <property type="entry name" value="Ald_DH_N"/>
</dbReference>
<dbReference type="Gene3D" id="3.40.605.10">
    <property type="entry name" value="Aldehyde Dehydrogenase, Chain A, domain 1"/>
    <property type="match status" value="1"/>
</dbReference>
<dbReference type="AlphaFoldDB" id="A0A090QHC9"/>
<dbReference type="Proteomes" id="UP000029227">
    <property type="component" value="Unassembled WGS sequence"/>
</dbReference>
<gene>
    <name evidence="4" type="ORF">JCM19237_5403</name>
</gene>
<sequence>MKLMHSALFKQACYVAGQWVTAHDGATDPVINPSTGQIIAQVPRIGREMTLAAIDAAQQAQQQWKQTTAKAALSFCAAGMR</sequence>
<evidence type="ECO:0000259" key="3">
    <source>
        <dbReference type="Pfam" id="PF00171"/>
    </source>
</evidence>
<evidence type="ECO:0000256" key="1">
    <source>
        <dbReference type="ARBA" id="ARBA00009986"/>
    </source>
</evidence>
<protein>
    <submittedName>
        <fullName evidence="4">Succinate-semialdehyde dehydrogenase</fullName>
        <ecNumber evidence="4">1.2.1.16</ecNumber>
    </submittedName>
</protein>
<dbReference type="EC" id="1.2.1.16" evidence="4"/>
<feature type="domain" description="Aldehyde dehydrogenase" evidence="3">
    <location>
        <begin position="19"/>
        <end position="70"/>
    </location>
</feature>
<name>A0A090QHC9_9GAMM</name>
<dbReference type="PANTHER" id="PTHR43353:SF5">
    <property type="entry name" value="SUCCINATE-SEMIALDEHYDE DEHYDROGENASE, MITOCHONDRIAL"/>
    <property type="match status" value="1"/>
</dbReference>
<evidence type="ECO:0000313" key="5">
    <source>
        <dbReference type="Proteomes" id="UP000029227"/>
    </source>
</evidence>
<comment type="caution">
    <text evidence="4">The sequence shown here is derived from an EMBL/GenBank/DDBJ whole genome shotgun (WGS) entry which is preliminary data.</text>
</comment>
<dbReference type="GO" id="GO:0009450">
    <property type="term" value="P:gamma-aminobutyric acid catabolic process"/>
    <property type="evidence" value="ECO:0007669"/>
    <property type="project" value="TreeGrafter"/>
</dbReference>
<evidence type="ECO:0000313" key="4">
    <source>
        <dbReference type="EMBL" id="GAL02510.1"/>
    </source>
</evidence>
<organism evidence="4 5">
    <name type="scientific">Photobacterium aphoticum</name>
    <dbReference type="NCBI Taxonomy" id="754436"/>
    <lineage>
        <taxon>Bacteria</taxon>
        <taxon>Pseudomonadati</taxon>
        <taxon>Pseudomonadota</taxon>
        <taxon>Gammaproteobacteria</taxon>
        <taxon>Vibrionales</taxon>
        <taxon>Vibrionaceae</taxon>
        <taxon>Photobacterium</taxon>
    </lineage>
</organism>
<dbReference type="STRING" id="754436.JCM19237_5403"/>
<dbReference type="InterPro" id="IPR050740">
    <property type="entry name" value="Aldehyde_DH_Superfamily"/>
</dbReference>
<dbReference type="PANTHER" id="PTHR43353">
    <property type="entry name" value="SUCCINATE-SEMIALDEHYDE DEHYDROGENASE, MITOCHONDRIAL"/>
    <property type="match status" value="1"/>
</dbReference>
<accession>A0A090QHC9</accession>
<comment type="similarity">
    <text evidence="1">Belongs to the aldehyde dehydrogenase family.</text>
</comment>
<dbReference type="eggNOG" id="COG1012">
    <property type="taxonomic scope" value="Bacteria"/>
</dbReference>
<dbReference type="Pfam" id="PF00171">
    <property type="entry name" value="Aldedh"/>
    <property type="match status" value="1"/>
</dbReference>
<reference evidence="4 5" key="1">
    <citation type="journal article" date="2014" name="Genome Announc.">
        <title>Draft Genome Sequences of Two Vibrionaceae Species, Vibrio ponticus C121 and Photobacterium aphoticum C119, Isolated as Coral Reef Microbiota.</title>
        <authorList>
            <person name="Al-saari N."/>
            <person name="Meirelles P.M."/>
            <person name="Mino S."/>
            <person name="Suda W."/>
            <person name="Oshima K."/>
            <person name="Hattori M."/>
            <person name="Ohkuma M."/>
            <person name="Thompson F.L."/>
            <person name="Gomez-Gil B."/>
            <person name="Sawabe T."/>
            <person name="Sawabe T."/>
        </authorList>
    </citation>
    <scope>NUCLEOTIDE SEQUENCE [LARGE SCALE GENOMIC DNA]</scope>
    <source>
        <strain evidence="4 5">JCM 19237</strain>
    </source>
</reference>
<dbReference type="InterPro" id="IPR016161">
    <property type="entry name" value="Ald_DH/histidinol_DH"/>
</dbReference>
<dbReference type="EMBL" id="BBMN01000001">
    <property type="protein sequence ID" value="GAL02510.1"/>
    <property type="molecule type" value="Genomic_DNA"/>
</dbReference>